<keyword evidence="5" id="KW-1133">Transmembrane helix</keyword>
<dbReference type="OrthoDB" id="9807790at2"/>
<evidence type="ECO:0000256" key="2">
    <source>
        <dbReference type="ARBA" id="ARBA00022840"/>
    </source>
</evidence>
<dbReference type="SUPFAM" id="SSF52540">
    <property type="entry name" value="P-loop containing nucleoside triphosphate hydrolases"/>
    <property type="match status" value="3"/>
</dbReference>
<dbReference type="CDD" id="cd01127">
    <property type="entry name" value="TrwB_TraG_TraD_VirD4"/>
    <property type="match status" value="1"/>
</dbReference>
<evidence type="ECO:0000256" key="1">
    <source>
        <dbReference type="ARBA" id="ARBA00022741"/>
    </source>
</evidence>
<accession>A0A495JCI4</accession>
<dbReference type="GO" id="GO:0005524">
    <property type="term" value="F:ATP binding"/>
    <property type="evidence" value="ECO:0007669"/>
    <property type="project" value="UniProtKB-UniRule"/>
</dbReference>
<dbReference type="InterPro" id="IPR050206">
    <property type="entry name" value="FtsK/SpoIIIE/SftA"/>
</dbReference>
<dbReference type="RefSeq" id="WP_121154776.1">
    <property type="nucleotide sequence ID" value="NZ_RBKT01000001.1"/>
</dbReference>
<feature type="binding site" evidence="3">
    <location>
        <begin position="1031"/>
        <end position="1038"/>
    </location>
    <ligand>
        <name>ATP</name>
        <dbReference type="ChEBI" id="CHEBI:30616"/>
    </ligand>
</feature>
<evidence type="ECO:0000256" key="3">
    <source>
        <dbReference type="PROSITE-ProRule" id="PRU00289"/>
    </source>
</evidence>
<dbReference type="InterPro" id="IPR003593">
    <property type="entry name" value="AAA+_ATPase"/>
</dbReference>
<feature type="compositionally biased region" description="Basic and acidic residues" evidence="4">
    <location>
        <begin position="171"/>
        <end position="198"/>
    </location>
</feature>
<keyword evidence="8" id="KW-1185">Reference proteome</keyword>
<evidence type="ECO:0000256" key="4">
    <source>
        <dbReference type="SAM" id="MobiDB-lite"/>
    </source>
</evidence>
<keyword evidence="5" id="KW-0472">Membrane</keyword>
<dbReference type="Gene3D" id="3.40.50.300">
    <property type="entry name" value="P-loop containing nucleotide triphosphate hydrolases"/>
    <property type="match status" value="4"/>
</dbReference>
<dbReference type="Pfam" id="PF01580">
    <property type="entry name" value="FtsK_SpoIIIE"/>
    <property type="match status" value="2"/>
</dbReference>
<reference evidence="7 8" key="1">
    <citation type="submission" date="2018-10" db="EMBL/GenBank/DDBJ databases">
        <title>Sequencing the genomes of 1000 actinobacteria strains.</title>
        <authorList>
            <person name="Klenk H.-P."/>
        </authorList>
    </citation>
    <scope>NUCLEOTIDE SEQUENCE [LARGE SCALE GENOMIC DNA]</scope>
    <source>
        <strain evidence="7 8">DSM 45175</strain>
    </source>
</reference>
<dbReference type="PANTHER" id="PTHR22683:SF1">
    <property type="entry name" value="TYPE VII SECRETION SYSTEM PROTEIN ESSC"/>
    <property type="match status" value="1"/>
</dbReference>
<dbReference type="SMART" id="SM00382">
    <property type="entry name" value="AAA"/>
    <property type="match status" value="3"/>
</dbReference>
<keyword evidence="2 3" id="KW-0067">ATP-binding</keyword>
<feature type="region of interest" description="Disordered" evidence="4">
    <location>
        <begin position="153"/>
        <end position="201"/>
    </location>
</feature>
<dbReference type="PANTHER" id="PTHR22683">
    <property type="entry name" value="SPORULATION PROTEIN RELATED"/>
    <property type="match status" value="1"/>
</dbReference>
<protein>
    <submittedName>
        <fullName evidence="7">S-DNA-T family DNA segregation ATPase FtsK/SpoIIIE</fullName>
    </submittedName>
</protein>
<evidence type="ECO:0000256" key="5">
    <source>
        <dbReference type="SAM" id="Phobius"/>
    </source>
</evidence>
<feature type="compositionally biased region" description="Pro residues" evidence="4">
    <location>
        <begin position="154"/>
        <end position="168"/>
    </location>
</feature>
<feature type="binding site" evidence="3">
    <location>
        <begin position="686"/>
        <end position="693"/>
    </location>
    <ligand>
        <name>ATP</name>
        <dbReference type="ChEBI" id="CHEBI:30616"/>
    </ligand>
</feature>
<evidence type="ECO:0000313" key="7">
    <source>
        <dbReference type="EMBL" id="RKR86627.1"/>
    </source>
</evidence>
<dbReference type="EMBL" id="RBKT01000001">
    <property type="protein sequence ID" value="RKR86627.1"/>
    <property type="molecule type" value="Genomic_DNA"/>
</dbReference>
<organism evidence="7 8">
    <name type="scientific">Micromonospora pisi</name>
    <dbReference type="NCBI Taxonomy" id="589240"/>
    <lineage>
        <taxon>Bacteria</taxon>
        <taxon>Bacillati</taxon>
        <taxon>Actinomycetota</taxon>
        <taxon>Actinomycetes</taxon>
        <taxon>Micromonosporales</taxon>
        <taxon>Micromonosporaceae</taxon>
        <taxon>Micromonospora</taxon>
    </lineage>
</organism>
<feature type="domain" description="FtsK" evidence="6">
    <location>
        <begin position="668"/>
        <end position="860"/>
    </location>
</feature>
<dbReference type="GO" id="GO:0003677">
    <property type="term" value="F:DNA binding"/>
    <property type="evidence" value="ECO:0007669"/>
    <property type="project" value="InterPro"/>
</dbReference>
<name>A0A495JCI4_9ACTN</name>
<evidence type="ECO:0000259" key="6">
    <source>
        <dbReference type="PROSITE" id="PS50901"/>
    </source>
</evidence>
<keyword evidence="1 3" id="KW-0547">Nucleotide-binding</keyword>
<dbReference type="Proteomes" id="UP000277671">
    <property type="component" value="Unassembled WGS sequence"/>
</dbReference>
<evidence type="ECO:0000313" key="8">
    <source>
        <dbReference type="Proteomes" id="UP000277671"/>
    </source>
</evidence>
<feature type="domain" description="FtsK" evidence="6">
    <location>
        <begin position="1013"/>
        <end position="1212"/>
    </location>
</feature>
<proteinExistence type="predicted"/>
<feature type="transmembrane region" description="Helical" evidence="5">
    <location>
        <begin position="288"/>
        <end position="306"/>
    </location>
</feature>
<dbReference type="InterPro" id="IPR002543">
    <property type="entry name" value="FtsK_dom"/>
</dbReference>
<gene>
    <name evidence="7" type="ORF">BDK92_0870</name>
</gene>
<comment type="caution">
    <text evidence="7">The sequence shown here is derived from an EMBL/GenBank/DDBJ whole genome shotgun (WGS) entry which is preliminary data.</text>
</comment>
<dbReference type="InterPro" id="IPR027417">
    <property type="entry name" value="P-loop_NTPase"/>
</dbReference>
<feature type="transmembrane region" description="Helical" evidence="5">
    <location>
        <begin position="265"/>
        <end position="283"/>
    </location>
</feature>
<keyword evidence="5" id="KW-0812">Transmembrane</keyword>
<sequence>MRLLVTLVSAGADRDVAMDVGVDTPVGALTEQDGAPGDWYLDGARLDPTWTVSRAGLVAGVRLGAGTPVPTGGVRDLPGDRRTHWLEVHGVGGPGAGRIWPVGLGCHDIGSAAGSAIDPGDTGVPAHAARLTVDEQGRAWVAAGDAAVRLALPQLPPQTDPVDPPGYPDYPEQRRASDPPAEQHGELEPWEQRRDGSRRWPPGVDLAVGGSLLRLVSRPAPDAAVTPAGDVPMLDFNRPPRIVPPLLFARRRLPTPPTRPTRRPIPLLMILAPMVLGLAFVFLFKSYFFLLIMVLSPVLALANWFTDRRSGRKRYRRDLAEYRRKRTRMVRELTAAVAEERLARCEASPDPATVLHTAVGPGRRLWERRRRDPDHLVLRVGTMDQSSLIEVEDPARSEVDRQLRWIVPDVPVTVDLVDRLVVGLAGAAETRYATARWLVLQAAALHSPRDLRIHVLTEPNGEDRWSWVRWLPHTRPPEDGVPVGRPYTLVGNDPETVANRVGELVSLVTARTKARGSQLGPVLFSEPDVVLVVDGARRLRDVPGMVQVLTEGPAVRIFAICIDAEERLLPEECTAVLRADADGLTVRQTGIPEATGVRPDIVTPQWCDRVARAMAPLRDVTPDETAGLPDRSRLLELLDADPPDGTELAERWSRQPASTSFVIGSGFDGTVTLDLVRDGPHALIAGTTGAGKSELLQTLVVSLAAVNRPDELTFVLVDYKGGSAFHSCVRLPHTLGMVTDLDSALVVRALESLAAELRRREEILAEVAAKDLVQYRTMRGRDPQLPAVPRLVLVIDEFATLVREVPDFIPGLVSIAQRGRSLGIHLILATQRPAGVVTTDIRANTSLRIALRVTDPMESSDVIDVPDAAMIPVATPGRALARLAHRSTLPFQTGYVGAVFQRADSDAAESRPAPPVHGTKLPWSRLGRALPPPVEPIPEGAAPDELAATDLDVLVDAIDAAAEEVGCGRQPSPWLPPLPPVVLLDDLTPTTSRAGAGLPPVPYALADLPDQQSQPVLTCDLSALGHLYVLGASRTGRSQLLRTLAASLARSLSCADVHLYAVDAAGGSMVVLSELPHCGAVVPRADLERLERLVGRLQGELARRHELLARHSCAGLDELRAALPPAERPAHLMLLVDGWDSLAAVLGDHDGGRLLDQFLGLLREGPAAGLHLVMSSERSLLTGRVANLNDHRIMLRMTDRTDYSAIGVNHRRIPEVVPPGRGWRSADQAEIQIALLDPDPSGAAQVEAIRRIAARATARDTGVPTQRRPFPIAGLPASVTFAEAFAQVPDEQRRPLRALLGIGGDAAAPVYVDFAGQQATFLVAGPPGSGRSNSLATLAVSLLAGGTALVILTPRESVLRRLAVHGRVRAIEGAAPDPTQLTAAVEELGGPLVVLVDDVDLFGFANPVEAVLRQVVATGRDRALGLAYAGTAETLTQSLGGWIAEARRSRQGVLLAPQSAIEGDLVGARVPPGLLRAGSRPGRGYLPDPATAALTTVTIPHTALR</sequence>
<dbReference type="PROSITE" id="PS50901">
    <property type="entry name" value="FTSK"/>
    <property type="match status" value="2"/>
</dbReference>